<feature type="domain" description="Helix-hairpin-helix DNA-binding motif class 1" evidence="22">
    <location>
        <begin position="53"/>
        <end position="72"/>
    </location>
</feature>
<sequence>MDNGEIAKIFYRVADILEIQGVEWKPQAYRAAANAIESLGKPVSEIYMEKGLKGLDEIPAVGEALAKKIAELVETGRLKHYEKLKKQLPLDLDELDSVPGLGPKKIKVLYEKLAVKNLKDLKKTAEQHKIAALPGFAEKSEQEILKAILGKEGKAERIPLSVALPVAKSILARLKKLKPVQRAEFAGSLRRKRPTIGDIDILAASKGPEAVSKAFVSMPDVKKVIASGKTKSSILLKSGMQVDLRVVKPEQWGSALQYFTGSKAHSIALRKIAIKKGLKLSEYGVFRGSKVVASKTEKDVYRALGLNYIKPELRENEGEIEAAIKGFKGMK</sequence>
<dbReference type="Gene3D" id="1.10.150.110">
    <property type="entry name" value="DNA polymerase beta, N-terminal domain-like"/>
    <property type="match status" value="1"/>
</dbReference>
<evidence type="ECO:0000256" key="9">
    <source>
        <dbReference type="ARBA" id="ARBA00022695"/>
    </source>
</evidence>
<dbReference type="PANTHER" id="PTHR11276">
    <property type="entry name" value="DNA POLYMERASE TYPE-X FAMILY MEMBER"/>
    <property type="match status" value="1"/>
</dbReference>
<protein>
    <recommendedName>
        <fullName evidence="5">DNA polymerase beta</fullName>
        <ecNumber evidence="3">2.7.7.7</ecNumber>
        <ecNumber evidence="4">4.2.99.18</ecNumber>
    </recommendedName>
    <alternativeName>
        <fullName evidence="16">5'-deoxyribose-phosphate lyase</fullName>
    </alternativeName>
    <alternativeName>
        <fullName evidence="17">AP lyase</fullName>
    </alternativeName>
</protein>
<dbReference type="InterPro" id="IPR029398">
    <property type="entry name" value="PolB_thumb"/>
</dbReference>
<dbReference type="GO" id="GO:0003677">
    <property type="term" value="F:DNA binding"/>
    <property type="evidence" value="ECO:0007669"/>
    <property type="project" value="InterPro"/>
</dbReference>
<evidence type="ECO:0000256" key="5">
    <source>
        <dbReference type="ARBA" id="ARBA00020020"/>
    </source>
</evidence>
<dbReference type="GO" id="GO:0140078">
    <property type="term" value="F:class I DNA-(apurinic or apyrimidinic site) endonuclease activity"/>
    <property type="evidence" value="ECO:0007669"/>
    <property type="project" value="UniProtKB-EC"/>
</dbReference>
<dbReference type="PRINTS" id="PR00870">
    <property type="entry name" value="DNAPOLXBETA"/>
</dbReference>
<comment type="catalytic activity">
    <reaction evidence="19">
        <text>a 5'-end 2'-deoxyribose-2'-deoxyribonucleotide-DNA = (2E,4S)-4-hydroxypenten-2-al-5-phosphate + a 5'-end 5'-phospho-2'-deoxyribonucleoside-DNA + H(+)</text>
        <dbReference type="Rhea" id="RHEA:76255"/>
        <dbReference type="Rhea" id="RHEA-COMP:13180"/>
        <dbReference type="Rhea" id="RHEA-COMP:18657"/>
        <dbReference type="ChEBI" id="CHEBI:15378"/>
        <dbReference type="ChEBI" id="CHEBI:136412"/>
        <dbReference type="ChEBI" id="CHEBI:195194"/>
        <dbReference type="ChEBI" id="CHEBI:195195"/>
    </reaction>
</comment>
<evidence type="ECO:0000256" key="15">
    <source>
        <dbReference type="ARBA" id="ARBA00023204"/>
    </source>
</evidence>
<feature type="domain" description="DNA-directed DNA polymerase X" evidence="23">
    <location>
        <begin position="1"/>
        <end position="315"/>
    </location>
</feature>
<keyword evidence="6" id="KW-0488">Methylation</keyword>
<dbReference type="PRINTS" id="PR00869">
    <property type="entry name" value="DNAPOLX"/>
</dbReference>
<dbReference type="EC" id="2.7.7.7" evidence="3"/>
<dbReference type="Pfam" id="PF14716">
    <property type="entry name" value="HHH_8"/>
    <property type="match status" value="1"/>
</dbReference>
<keyword evidence="8" id="KW-0808">Transferase</keyword>
<dbReference type="SUPFAM" id="SSF81301">
    <property type="entry name" value="Nucleotidyltransferase"/>
    <property type="match status" value="1"/>
</dbReference>
<dbReference type="EMBL" id="JAFGDB010000019">
    <property type="protein sequence ID" value="MBN2067054.1"/>
    <property type="molecule type" value="Genomic_DNA"/>
</dbReference>
<evidence type="ECO:0000256" key="10">
    <source>
        <dbReference type="ARBA" id="ARBA00022705"/>
    </source>
</evidence>
<reference evidence="24" key="1">
    <citation type="submission" date="2021-01" db="EMBL/GenBank/DDBJ databases">
        <title>Active Sulfur Cycling in an Early Earth Analoge.</title>
        <authorList>
            <person name="Hahn C.R."/>
            <person name="Youssef N.H."/>
            <person name="Elshahed M."/>
        </authorList>
    </citation>
    <scope>NUCLEOTIDE SEQUENCE</scope>
    <source>
        <strain evidence="24">Zod_Metabat.1151</strain>
    </source>
</reference>
<comment type="function">
    <text evidence="20">Repair polymerase that plays a key role in base-excision repair. During this process, the damaged base is excised by specific DNA glycosylases, the DNA backbone is nicked at the abasic site by an apurinic/apyrimidic (AP) endonuclease, and POLB removes 5'-deoxyribose-phosphate from the preincised AP site acting as a 5'-deoxyribose-phosphate lyase (5'-dRP lyase); through its DNA polymerase activity, it adds one nucleotide to the 3' end of the arising single-nucleotide gap. Conducts 'gap-filling' DNA synthesis in a stepwise distributive fashion rather than in a processive fashion as for other DNA polymerases. It is also able to cleave sugar-phosphate bonds 3' to an intact AP site, acting as an AP lyase.</text>
</comment>
<dbReference type="InterPro" id="IPR010996">
    <property type="entry name" value="HHH_MUS81"/>
</dbReference>
<comment type="catalytic activity">
    <reaction evidence="21">
        <text>DNA(n) + a 2'-deoxyribonucleoside 5'-triphosphate = DNA(n+1) + diphosphate</text>
        <dbReference type="Rhea" id="RHEA:22508"/>
        <dbReference type="Rhea" id="RHEA-COMP:17339"/>
        <dbReference type="Rhea" id="RHEA-COMP:17340"/>
        <dbReference type="ChEBI" id="CHEBI:33019"/>
        <dbReference type="ChEBI" id="CHEBI:61560"/>
        <dbReference type="ChEBI" id="CHEBI:173112"/>
        <dbReference type="EC" id="2.7.7.7"/>
    </reaction>
</comment>
<evidence type="ECO:0000313" key="24">
    <source>
        <dbReference type="EMBL" id="MBN2067054.1"/>
    </source>
</evidence>
<dbReference type="InterPro" id="IPR027421">
    <property type="entry name" value="DNA_pol_lamdba_lyase_dom_sf"/>
</dbReference>
<dbReference type="SUPFAM" id="SSF47781">
    <property type="entry name" value="RuvA domain 2-like"/>
    <property type="match status" value="1"/>
</dbReference>
<dbReference type="EC" id="4.2.99.18" evidence="4"/>
<accession>A0A939C6X2</accession>
<organism evidence="24 25">
    <name type="scientific">Candidatus Iainarchaeum sp</name>
    <dbReference type="NCBI Taxonomy" id="3101447"/>
    <lineage>
        <taxon>Archaea</taxon>
        <taxon>Candidatus Iainarchaeota</taxon>
        <taxon>Candidatus Iainarchaeia</taxon>
        <taxon>Candidatus Iainarchaeales</taxon>
        <taxon>Candidatus Iainarchaeaceae</taxon>
        <taxon>Candidatus Iainarchaeum</taxon>
    </lineage>
</organism>
<evidence type="ECO:0000256" key="6">
    <source>
        <dbReference type="ARBA" id="ARBA00022481"/>
    </source>
</evidence>
<evidence type="ECO:0000256" key="20">
    <source>
        <dbReference type="ARBA" id="ARBA00045548"/>
    </source>
</evidence>
<comment type="caution">
    <text evidence="24">The sequence shown here is derived from an EMBL/GenBank/DDBJ whole genome shotgun (WGS) entry which is preliminary data.</text>
</comment>
<keyword evidence="9" id="KW-0548">Nucleotidyltransferase</keyword>
<evidence type="ECO:0000256" key="3">
    <source>
        <dbReference type="ARBA" id="ARBA00012417"/>
    </source>
</evidence>
<dbReference type="Gene3D" id="3.30.460.10">
    <property type="entry name" value="Beta Polymerase, domain 2"/>
    <property type="match status" value="1"/>
</dbReference>
<evidence type="ECO:0000313" key="25">
    <source>
        <dbReference type="Proteomes" id="UP000809243"/>
    </source>
</evidence>
<keyword evidence="15" id="KW-0234">DNA repair</keyword>
<dbReference type="Proteomes" id="UP000809243">
    <property type="component" value="Unassembled WGS sequence"/>
</dbReference>
<dbReference type="SMART" id="SM00483">
    <property type="entry name" value="POLXc"/>
    <property type="match status" value="1"/>
</dbReference>
<evidence type="ECO:0000256" key="19">
    <source>
        <dbReference type="ARBA" id="ARBA00044678"/>
    </source>
</evidence>
<gene>
    <name evidence="24" type="ORF">JW744_01145</name>
</gene>
<dbReference type="Pfam" id="PF14520">
    <property type="entry name" value="HHH_5"/>
    <property type="match status" value="1"/>
</dbReference>
<evidence type="ECO:0000256" key="18">
    <source>
        <dbReference type="ARBA" id="ARBA00044632"/>
    </source>
</evidence>
<proteinExistence type="predicted"/>
<dbReference type="InterPro" id="IPR022312">
    <property type="entry name" value="DNA_pol_X"/>
</dbReference>
<dbReference type="InterPro" id="IPR002054">
    <property type="entry name" value="DNA-dir_DNA_pol_X"/>
</dbReference>
<dbReference type="SMART" id="SM00278">
    <property type="entry name" value="HhH1"/>
    <property type="match status" value="3"/>
</dbReference>
<evidence type="ECO:0000256" key="1">
    <source>
        <dbReference type="ARBA" id="ARBA00001946"/>
    </source>
</evidence>
<feature type="domain" description="Helix-hairpin-helix DNA-binding motif class 1" evidence="22">
    <location>
        <begin position="128"/>
        <end position="147"/>
    </location>
</feature>
<keyword evidence="7" id="KW-0237">DNA synthesis</keyword>
<comment type="subcellular location">
    <subcellularLocation>
        <location evidence="2">Cytoplasm</location>
    </subcellularLocation>
</comment>
<evidence type="ECO:0000256" key="7">
    <source>
        <dbReference type="ARBA" id="ARBA00022634"/>
    </source>
</evidence>
<comment type="catalytic activity">
    <reaction evidence="18">
        <text>2'-deoxyribonucleotide-(2'-deoxyribose 5'-phosphate)-2'-deoxyribonucleotide-DNA = a 3'-end 2'-deoxyribonucleotide-(2,3-dehydro-2,3-deoxyribose 5'-phosphate)-DNA + a 5'-end 5'-phospho-2'-deoxyribonucleoside-DNA + H(+)</text>
        <dbReference type="Rhea" id="RHEA:66592"/>
        <dbReference type="Rhea" id="RHEA-COMP:13180"/>
        <dbReference type="Rhea" id="RHEA-COMP:16897"/>
        <dbReference type="Rhea" id="RHEA-COMP:17067"/>
        <dbReference type="ChEBI" id="CHEBI:15378"/>
        <dbReference type="ChEBI" id="CHEBI:136412"/>
        <dbReference type="ChEBI" id="CHEBI:157695"/>
        <dbReference type="ChEBI" id="CHEBI:167181"/>
        <dbReference type="EC" id="4.2.99.18"/>
    </reaction>
</comment>
<dbReference type="InterPro" id="IPR043519">
    <property type="entry name" value="NT_sf"/>
</dbReference>
<dbReference type="GO" id="GO:0005737">
    <property type="term" value="C:cytoplasm"/>
    <property type="evidence" value="ECO:0007669"/>
    <property type="project" value="UniProtKB-SubCell"/>
</dbReference>
<evidence type="ECO:0000256" key="8">
    <source>
        <dbReference type="ARBA" id="ARBA00022679"/>
    </source>
</evidence>
<evidence type="ECO:0000256" key="21">
    <source>
        <dbReference type="ARBA" id="ARBA00049244"/>
    </source>
</evidence>
<dbReference type="AlphaFoldDB" id="A0A939C6X2"/>
<dbReference type="GO" id="GO:0003887">
    <property type="term" value="F:DNA-directed DNA polymerase activity"/>
    <property type="evidence" value="ECO:0007669"/>
    <property type="project" value="UniProtKB-KW"/>
</dbReference>
<dbReference type="InterPro" id="IPR037160">
    <property type="entry name" value="DNA_Pol_thumb_sf"/>
</dbReference>
<evidence type="ECO:0000259" key="23">
    <source>
        <dbReference type="SMART" id="SM00483"/>
    </source>
</evidence>
<dbReference type="Gene3D" id="1.10.150.20">
    <property type="entry name" value="5' to 3' exonuclease, C-terminal subdomain"/>
    <property type="match status" value="1"/>
</dbReference>
<evidence type="ECO:0000256" key="4">
    <source>
        <dbReference type="ARBA" id="ARBA00012720"/>
    </source>
</evidence>
<evidence type="ECO:0000256" key="16">
    <source>
        <dbReference type="ARBA" id="ARBA00035717"/>
    </source>
</evidence>
<dbReference type="PANTHER" id="PTHR11276:SF28">
    <property type="entry name" value="DNA POLYMERASE LAMBDA"/>
    <property type="match status" value="1"/>
</dbReference>
<keyword evidence="13" id="KW-0239">DNA-directed DNA polymerase</keyword>
<dbReference type="Pfam" id="PF14791">
    <property type="entry name" value="DNA_pol_B_thumb"/>
    <property type="match status" value="1"/>
</dbReference>
<dbReference type="InterPro" id="IPR002008">
    <property type="entry name" value="DNA_pol_X_beta-like"/>
</dbReference>
<dbReference type="InterPro" id="IPR003583">
    <property type="entry name" value="Hlx-hairpin-Hlx_DNA-bd_motif"/>
</dbReference>
<dbReference type="SUPFAM" id="SSF47802">
    <property type="entry name" value="DNA polymerase beta, N-terminal domain-like"/>
    <property type="match status" value="1"/>
</dbReference>
<feature type="domain" description="Helix-hairpin-helix DNA-binding motif class 1" evidence="22">
    <location>
        <begin position="93"/>
        <end position="112"/>
    </location>
</feature>
<dbReference type="CDD" id="cd00141">
    <property type="entry name" value="NT_POLXc"/>
    <property type="match status" value="1"/>
</dbReference>
<evidence type="ECO:0000256" key="14">
    <source>
        <dbReference type="ARBA" id="ARBA00023053"/>
    </source>
</evidence>
<name>A0A939C6X2_9ARCH</name>
<evidence type="ECO:0000256" key="13">
    <source>
        <dbReference type="ARBA" id="ARBA00022932"/>
    </source>
</evidence>
<keyword evidence="11" id="KW-0227">DNA damage</keyword>
<evidence type="ECO:0000259" key="22">
    <source>
        <dbReference type="SMART" id="SM00278"/>
    </source>
</evidence>
<comment type="cofactor">
    <cofactor evidence="1">
        <name>Mg(2+)</name>
        <dbReference type="ChEBI" id="CHEBI:18420"/>
    </cofactor>
</comment>
<evidence type="ECO:0000256" key="2">
    <source>
        <dbReference type="ARBA" id="ARBA00004496"/>
    </source>
</evidence>
<evidence type="ECO:0000256" key="17">
    <source>
        <dbReference type="ARBA" id="ARBA00035726"/>
    </source>
</evidence>
<dbReference type="Gene3D" id="3.30.210.10">
    <property type="entry name" value="DNA polymerase, thumb domain"/>
    <property type="match status" value="1"/>
</dbReference>
<dbReference type="GO" id="GO:0006281">
    <property type="term" value="P:DNA repair"/>
    <property type="evidence" value="ECO:0007669"/>
    <property type="project" value="UniProtKB-KW"/>
</dbReference>
<keyword evidence="12" id="KW-0832">Ubl conjugation</keyword>
<keyword evidence="10" id="KW-0235">DNA replication</keyword>
<dbReference type="InterPro" id="IPR010994">
    <property type="entry name" value="RuvA_2-like"/>
</dbReference>
<keyword evidence="14" id="KW-0915">Sodium</keyword>
<evidence type="ECO:0000256" key="11">
    <source>
        <dbReference type="ARBA" id="ARBA00022763"/>
    </source>
</evidence>
<evidence type="ECO:0000256" key="12">
    <source>
        <dbReference type="ARBA" id="ARBA00022843"/>
    </source>
</evidence>